<dbReference type="Proteomes" id="UP000578077">
    <property type="component" value="Unassembled WGS sequence"/>
</dbReference>
<keyword evidence="2" id="KW-1185">Reference proteome</keyword>
<reference evidence="1 2" key="1">
    <citation type="submission" date="2020-08" db="EMBL/GenBank/DDBJ databases">
        <title>Sequencing the genomes of 1000 actinobacteria strains.</title>
        <authorList>
            <person name="Klenk H.-P."/>
        </authorList>
    </citation>
    <scope>NUCLEOTIDE SEQUENCE [LARGE SCALE GENOMIC DNA]</scope>
    <source>
        <strain evidence="1 2">DSM 44593</strain>
    </source>
</reference>
<evidence type="ECO:0000313" key="2">
    <source>
        <dbReference type="Proteomes" id="UP000578077"/>
    </source>
</evidence>
<dbReference type="EMBL" id="JACHLY010000001">
    <property type="protein sequence ID" value="MBB6000228.1"/>
    <property type="molecule type" value="Genomic_DNA"/>
</dbReference>
<dbReference type="AlphaFoldDB" id="A0A841EHC2"/>
<gene>
    <name evidence="1" type="ORF">HNR25_003979</name>
</gene>
<sequence length="143" mass="15541">MTRGSRRFLLVREADETGVSGTGAVAEGVRFSDGTVAVRWMSEYASTVFWPDIDTAFAVHGHDGATRLEWRDPADGAGRLPDVIRVVRAGDEAQVMVDDVAFPWFIARDSVSTFVRADELPAVAVELVCKRLEVTSDVEKGAA</sequence>
<name>A0A841EHC2_9ACTN</name>
<dbReference type="RefSeq" id="WP_184637526.1">
    <property type="nucleotide sequence ID" value="NZ_BAABKT010000029.1"/>
</dbReference>
<evidence type="ECO:0000313" key="1">
    <source>
        <dbReference type="EMBL" id="MBB6000228.1"/>
    </source>
</evidence>
<accession>A0A841EHC2</accession>
<proteinExistence type="predicted"/>
<comment type="caution">
    <text evidence="1">The sequence shown here is derived from an EMBL/GenBank/DDBJ whole genome shotgun (WGS) entry which is preliminary data.</text>
</comment>
<organism evidence="1 2">
    <name type="scientific">Streptomonospora salina</name>
    <dbReference type="NCBI Taxonomy" id="104205"/>
    <lineage>
        <taxon>Bacteria</taxon>
        <taxon>Bacillati</taxon>
        <taxon>Actinomycetota</taxon>
        <taxon>Actinomycetes</taxon>
        <taxon>Streptosporangiales</taxon>
        <taxon>Nocardiopsidaceae</taxon>
        <taxon>Streptomonospora</taxon>
    </lineage>
</organism>
<protein>
    <submittedName>
        <fullName evidence="1">Uncharacterized protein</fullName>
    </submittedName>
</protein>